<evidence type="ECO:0000313" key="4">
    <source>
        <dbReference type="Proteomes" id="UP001428817"/>
    </source>
</evidence>
<proteinExistence type="inferred from homology"/>
<evidence type="ECO:0000313" key="3">
    <source>
        <dbReference type="EMBL" id="GAA5175065.1"/>
    </source>
</evidence>
<evidence type="ECO:0000259" key="2">
    <source>
        <dbReference type="Pfam" id="PF18495"/>
    </source>
</evidence>
<dbReference type="InterPro" id="IPR043038">
    <property type="entry name" value="VbhA_sf"/>
</dbReference>
<dbReference type="InterPro" id="IPR036165">
    <property type="entry name" value="YefM-like_sf"/>
</dbReference>
<accession>A0ABP9RCD6</accession>
<comment type="caution">
    <text evidence="3">The sequence shown here is derived from an EMBL/GenBank/DDBJ whole genome shotgun (WGS) entry which is preliminary data.</text>
</comment>
<feature type="domain" description="Antitoxin VbhA" evidence="2">
    <location>
        <begin position="58"/>
        <end position="104"/>
    </location>
</feature>
<dbReference type="SUPFAM" id="SSF143120">
    <property type="entry name" value="YefM-like"/>
    <property type="match status" value="1"/>
</dbReference>
<dbReference type="CDD" id="cd11586">
    <property type="entry name" value="VbhA_like"/>
    <property type="match status" value="1"/>
</dbReference>
<dbReference type="Proteomes" id="UP001428817">
    <property type="component" value="Unassembled WGS sequence"/>
</dbReference>
<dbReference type="Pfam" id="PF18495">
    <property type="entry name" value="VbhA"/>
    <property type="match status" value="1"/>
</dbReference>
<evidence type="ECO:0000256" key="1">
    <source>
        <dbReference type="ARBA" id="ARBA00009981"/>
    </source>
</evidence>
<sequence length="107" mass="12172">MTVPEVLSVREFREDLAGTLRRVQEPDAAPIYVGAHRRPEAVVISAQRYRELTEVDRRREALDNALGSVRAEGLEPSPEALELFEEVVAGRLTSEEVRQRLLARYSR</sequence>
<name>A0ABP9RCD6_9PSEU</name>
<dbReference type="Gene3D" id="1.10.8.1050">
    <property type="entry name" value="Antitoxin VbhA-like"/>
    <property type="match status" value="1"/>
</dbReference>
<keyword evidence="4" id="KW-1185">Reference proteome</keyword>
<reference evidence="4" key="1">
    <citation type="journal article" date="2019" name="Int. J. Syst. Evol. Microbiol.">
        <title>The Global Catalogue of Microorganisms (GCM) 10K type strain sequencing project: providing services to taxonomists for standard genome sequencing and annotation.</title>
        <authorList>
            <consortium name="The Broad Institute Genomics Platform"/>
            <consortium name="The Broad Institute Genome Sequencing Center for Infectious Disease"/>
            <person name="Wu L."/>
            <person name="Ma J."/>
        </authorList>
    </citation>
    <scope>NUCLEOTIDE SEQUENCE [LARGE SCALE GENOMIC DNA]</scope>
    <source>
        <strain evidence="4">JCM 18303</strain>
    </source>
</reference>
<comment type="similarity">
    <text evidence="1">Belongs to the phD/YefM antitoxin family.</text>
</comment>
<dbReference type="Gene3D" id="3.40.1620.10">
    <property type="entry name" value="YefM-like domain"/>
    <property type="match status" value="1"/>
</dbReference>
<dbReference type="InterPro" id="IPR033788">
    <property type="entry name" value="VbhA-like"/>
</dbReference>
<gene>
    <name evidence="3" type="ORF">GCM10023321_80290</name>
</gene>
<dbReference type="InterPro" id="IPR041535">
    <property type="entry name" value="VbhA"/>
</dbReference>
<dbReference type="RefSeq" id="WP_185063197.1">
    <property type="nucleotide sequence ID" value="NZ_BAABJP010000063.1"/>
</dbReference>
<dbReference type="EMBL" id="BAABJP010000063">
    <property type="protein sequence ID" value="GAA5175065.1"/>
    <property type="molecule type" value="Genomic_DNA"/>
</dbReference>
<organism evidence="3 4">
    <name type="scientific">Pseudonocardia eucalypti</name>
    <dbReference type="NCBI Taxonomy" id="648755"/>
    <lineage>
        <taxon>Bacteria</taxon>
        <taxon>Bacillati</taxon>
        <taxon>Actinomycetota</taxon>
        <taxon>Actinomycetes</taxon>
        <taxon>Pseudonocardiales</taxon>
        <taxon>Pseudonocardiaceae</taxon>
        <taxon>Pseudonocardia</taxon>
    </lineage>
</organism>
<protein>
    <recommendedName>
        <fullName evidence="2">Antitoxin VbhA domain-containing protein</fullName>
    </recommendedName>
</protein>